<dbReference type="FunFam" id="2.60.40.10:FF:000031">
    <property type="entry name" value="Myosin-binding protein C, slow type"/>
    <property type="match status" value="2"/>
</dbReference>
<evidence type="ECO:0000256" key="4">
    <source>
        <dbReference type="ARBA" id="ARBA00022490"/>
    </source>
</evidence>
<dbReference type="EMBL" id="CAJNOM010001026">
    <property type="protein sequence ID" value="CAF1586918.1"/>
    <property type="molecule type" value="Genomic_DNA"/>
</dbReference>
<evidence type="ECO:0000256" key="2">
    <source>
        <dbReference type="ARBA" id="ARBA00004496"/>
    </source>
</evidence>
<evidence type="ECO:0000256" key="1">
    <source>
        <dbReference type="ARBA" id="ARBA00001946"/>
    </source>
</evidence>
<keyword evidence="6" id="KW-0597">Phosphoprotein</keyword>
<dbReference type="Gene3D" id="2.120.10.30">
    <property type="entry name" value="TolB, C-terminal domain"/>
    <property type="match status" value="2"/>
</dbReference>
<dbReference type="GO" id="GO:0004674">
    <property type="term" value="F:protein serine/threonine kinase activity"/>
    <property type="evidence" value="ECO:0007669"/>
    <property type="project" value="UniProtKB-KW"/>
</dbReference>
<feature type="coiled-coil region" evidence="18">
    <location>
        <begin position="83"/>
        <end position="125"/>
    </location>
</feature>
<dbReference type="PROSITE" id="PS50835">
    <property type="entry name" value="IG_LIKE"/>
    <property type="match status" value="3"/>
</dbReference>
<evidence type="ECO:0000256" key="15">
    <source>
        <dbReference type="ARBA" id="ARBA00047899"/>
    </source>
</evidence>
<dbReference type="CDD" id="cd05819">
    <property type="entry name" value="NHL"/>
    <property type="match status" value="1"/>
</dbReference>
<dbReference type="GO" id="GO:0031672">
    <property type="term" value="C:A band"/>
    <property type="evidence" value="ECO:0007669"/>
    <property type="project" value="UniProtKB-ARBA"/>
</dbReference>
<evidence type="ECO:0000313" key="24">
    <source>
        <dbReference type="Proteomes" id="UP000663877"/>
    </source>
</evidence>
<evidence type="ECO:0000256" key="7">
    <source>
        <dbReference type="ARBA" id="ARBA00022679"/>
    </source>
</evidence>
<keyword evidence="7" id="KW-0808">Transferase</keyword>
<dbReference type="EMBL" id="CAJNOI010000173">
    <property type="protein sequence ID" value="CAF1156025.1"/>
    <property type="molecule type" value="Genomic_DNA"/>
</dbReference>
<dbReference type="Proteomes" id="UP000663832">
    <property type="component" value="Unassembled WGS sequence"/>
</dbReference>
<feature type="domain" description="Fibronectin type-III" evidence="20">
    <location>
        <begin position="727"/>
        <end position="822"/>
    </location>
</feature>
<dbReference type="FunFam" id="2.60.40.10:FF:000127">
    <property type="entry name" value="titin isoform X1"/>
    <property type="match status" value="1"/>
</dbReference>
<keyword evidence="23" id="KW-1185">Reference proteome</keyword>
<comment type="subcellular location">
    <subcellularLocation>
        <location evidence="2">Cytoplasm</location>
    </subcellularLocation>
</comment>
<dbReference type="InterPro" id="IPR011042">
    <property type="entry name" value="6-blade_b-propeller_TolB-like"/>
</dbReference>
<comment type="caution">
    <text evidence="21">The sequence shown here is derived from an EMBL/GenBank/DDBJ whole genome shotgun (WGS) entry which is preliminary data.</text>
</comment>
<dbReference type="InterPro" id="IPR003961">
    <property type="entry name" value="FN3_dom"/>
</dbReference>
<dbReference type="FunFam" id="2.60.40.10:FF:000425">
    <property type="entry name" value="Myosin light chain kinase"/>
    <property type="match status" value="1"/>
</dbReference>
<dbReference type="PROSITE" id="PS51125">
    <property type="entry name" value="NHL"/>
    <property type="match status" value="2"/>
</dbReference>
<dbReference type="Pfam" id="PF07679">
    <property type="entry name" value="I-set"/>
    <property type="match status" value="4"/>
</dbReference>
<dbReference type="InterPro" id="IPR003599">
    <property type="entry name" value="Ig_sub"/>
</dbReference>
<comment type="catalytic activity">
    <reaction evidence="15">
        <text>L-threonyl-[protein] + ATP = O-phospho-L-threonyl-[protein] + ADP + H(+)</text>
        <dbReference type="Rhea" id="RHEA:46608"/>
        <dbReference type="Rhea" id="RHEA-COMP:11060"/>
        <dbReference type="Rhea" id="RHEA-COMP:11605"/>
        <dbReference type="ChEBI" id="CHEBI:15378"/>
        <dbReference type="ChEBI" id="CHEBI:30013"/>
        <dbReference type="ChEBI" id="CHEBI:30616"/>
        <dbReference type="ChEBI" id="CHEBI:61977"/>
        <dbReference type="ChEBI" id="CHEBI:456216"/>
        <dbReference type="EC" id="2.7.11.1"/>
    </reaction>
</comment>
<evidence type="ECO:0000256" key="13">
    <source>
        <dbReference type="ARBA" id="ARBA00022860"/>
    </source>
</evidence>
<keyword evidence="4" id="KW-0963">Cytoplasm</keyword>
<dbReference type="GO" id="GO:0060298">
    <property type="term" value="P:positive regulation of sarcomere organization"/>
    <property type="evidence" value="ECO:0007669"/>
    <property type="project" value="UniProtKB-ARBA"/>
</dbReference>
<dbReference type="InterPro" id="IPR036179">
    <property type="entry name" value="Ig-like_dom_sf"/>
</dbReference>
<dbReference type="InterPro" id="IPR007110">
    <property type="entry name" value="Ig-like_dom"/>
</dbReference>
<comment type="catalytic activity">
    <reaction evidence="16">
        <text>L-seryl-[protein] + ATP = O-phospho-L-seryl-[protein] + ADP + H(+)</text>
        <dbReference type="Rhea" id="RHEA:17989"/>
        <dbReference type="Rhea" id="RHEA-COMP:9863"/>
        <dbReference type="Rhea" id="RHEA-COMP:11604"/>
        <dbReference type="ChEBI" id="CHEBI:15378"/>
        <dbReference type="ChEBI" id="CHEBI:29999"/>
        <dbReference type="ChEBI" id="CHEBI:30616"/>
        <dbReference type="ChEBI" id="CHEBI:83421"/>
        <dbReference type="ChEBI" id="CHEBI:456216"/>
        <dbReference type="EC" id="2.7.11.1"/>
    </reaction>
</comment>
<comment type="cofactor">
    <cofactor evidence="1">
        <name>Mg(2+)</name>
        <dbReference type="ChEBI" id="CHEBI:18420"/>
    </cofactor>
</comment>
<dbReference type="OrthoDB" id="504170at2759"/>
<accession>A0A814T4X6</accession>
<dbReference type="Proteomes" id="UP000663877">
    <property type="component" value="Unassembled WGS sequence"/>
</dbReference>
<dbReference type="SUPFAM" id="SSF63829">
    <property type="entry name" value="Calcium-dependent phosphotriesterase"/>
    <property type="match status" value="1"/>
</dbReference>
<evidence type="ECO:0000256" key="6">
    <source>
        <dbReference type="ARBA" id="ARBA00022553"/>
    </source>
</evidence>
<evidence type="ECO:0000313" key="22">
    <source>
        <dbReference type="EMBL" id="CAF1586918.1"/>
    </source>
</evidence>
<keyword evidence="14" id="KW-0393">Immunoglobulin domain</keyword>
<evidence type="ECO:0000256" key="14">
    <source>
        <dbReference type="ARBA" id="ARBA00023319"/>
    </source>
</evidence>
<evidence type="ECO:0000259" key="19">
    <source>
        <dbReference type="PROSITE" id="PS50835"/>
    </source>
</evidence>
<feature type="repeat" description="NHL" evidence="17">
    <location>
        <begin position="421"/>
        <end position="451"/>
    </location>
</feature>
<reference evidence="21" key="1">
    <citation type="submission" date="2021-02" db="EMBL/GenBank/DDBJ databases">
        <authorList>
            <person name="Nowell W R."/>
        </authorList>
    </citation>
    <scope>NUCLEOTIDE SEQUENCE</scope>
</reference>
<keyword evidence="10" id="KW-0418">Kinase</keyword>
<dbReference type="SMART" id="SM00408">
    <property type="entry name" value="IGc2"/>
    <property type="match status" value="3"/>
</dbReference>
<evidence type="ECO:0000256" key="16">
    <source>
        <dbReference type="ARBA" id="ARBA00048679"/>
    </source>
</evidence>
<dbReference type="GO" id="GO:0005516">
    <property type="term" value="F:calmodulin binding"/>
    <property type="evidence" value="ECO:0007669"/>
    <property type="project" value="UniProtKB-KW"/>
</dbReference>
<dbReference type="SUPFAM" id="SSF49265">
    <property type="entry name" value="Fibronectin type III"/>
    <property type="match status" value="4"/>
</dbReference>
<feature type="domain" description="Ig-like" evidence="19">
    <location>
        <begin position="1227"/>
        <end position="1334"/>
    </location>
</feature>
<evidence type="ECO:0000256" key="17">
    <source>
        <dbReference type="PROSITE-ProRule" id="PRU00504"/>
    </source>
</evidence>
<feature type="domain" description="Ig-like" evidence="19">
    <location>
        <begin position="929"/>
        <end position="1008"/>
    </location>
</feature>
<dbReference type="PRINTS" id="PR00014">
    <property type="entry name" value="FNTYPEIII"/>
</dbReference>
<evidence type="ECO:0000256" key="18">
    <source>
        <dbReference type="SAM" id="Coils"/>
    </source>
</evidence>
<dbReference type="InterPro" id="IPR013783">
    <property type="entry name" value="Ig-like_fold"/>
</dbReference>
<evidence type="ECO:0000256" key="11">
    <source>
        <dbReference type="ARBA" id="ARBA00022837"/>
    </source>
</evidence>
<dbReference type="EC" id="2.7.11.1" evidence="3"/>
<dbReference type="SMART" id="SM00060">
    <property type="entry name" value="FN3"/>
    <property type="match status" value="6"/>
</dbReference>
<organism evidence="21 24">
    <name type="scientific">Adineta steineri</name>
    <dbReference type="NCBI Taxonomy" id="433720"/>
    <lineage>
        <taxon>Eukaryota</taxon>
        <taxon>Metazoa</taxon>
        <taxon>Spiralia</taxon>
        <taxon>Gnathifera</taxon>
        <taxon>Rotifera</taxon>
        <taxon>Eurotatoria</taxon>
        <taxon>Bdelloidea</taxon>
        <taxon>Adinetida</taxon>
        <taxon>Adinetidae</taxon>
        <taxon>Adineta</taxon>
    </lineage>
</organism>
<sequence>MATANIRVQCSICNKGNTTYICRGCSKDFCFQHLTEHRQILQRQLDEIINDHDQFQHTIIQQKQNPLNSSLIQQINQWEKNSMHQIQQTAQQCRETVMKLTQKSINDVEKKFIELSKKLKEIREENEFNEIDLNHFQLKLTQISEEFLQPSDISIRQDSQEFIKKISVVSSFDSYQSNYSTISTATMSKNQITTNQISTQSQIKLKEIQTKKKEYQQLAITVVGGNKQGQGLNQLYNPEGIFIDNDKSIYIADSNNHRIVKWKLNSNTGQVIAGGNGQGNQNNQLNGPRDIIFDKKNNSFIISDHENQRVIRYFDNNQTDQQIIISNIYCYGLAIDKNGFIYVCDYKNHEVRRWKQGDKNGELVAGGNGKGNHLNQLDHPTYIFIDEDYSLYISDNSNNRVMKWKKGAKEGIIVAGGNGQGGGLEQLYFPLGVIVDHLGQIYVADCGNHRVIRWCEGDAEGEIVVGGNRKGSQSDQLNFPRGTEYTVPGLVDGKEYEFRVAAVNRAGPGEYAKTEGPIQARPPDVAPHAVGFSAFSPKEIIVRAGEDLKITVPFVGSPALQVTFAKNGDEIKPDGNNQVTVKDGIAELIVPKVKAGDTGLYSCTLKNHLGQETVQMKVIVVDKLDTPEGPLNISDVKPDSCLLTWEPPKTDGGSPITNYIIEKFDTKKGEWQKVSSFCRSPFYEVTGHNEGSEYKFRVSAENLYGQSVPLECEKPIIAKNPFDAPQGPANVEVGKQTENSVTLKWDKPKNDGGSKVTAYQVEIRKPDSDIWEIASDYPIKGNDFTVDNLSTGKPYEFRVKAKNAAGWGEYTKLDRPVTLKPDSVAPSSPGIPEVKKVGKNYVELAWATPTNDGGSKITGYIVEKRPAGTDQWVKASPYMSIDNNATITDLPENGEVEFRVKAVNKAGESEPSSTTGRVKITEYPNGRAPTFVKKLTDTSAPLNGEATFTIEFDANPAPEVKWFRNGLELSSSGRYRIVTRTNESKSTLIFNEAWDSDNNSKISCEIVNPLGRDTCEAVFHVKTPPKLTREPEEQRVPLGDTLKVKIPITGKGPFKFQVNKDGQSLANDDRVRIQEFDDFIVVTIPDTEREDAGKYAINVANDSGSCNVPLKVKIIAPPLPPTGPLEISNVSKNRATLSWKPPKDDGGSKVTGYVVERRDTSKGADAWIAGTQACKETTFTVPSLLAEHEYDFRVMAINENGTSEPLRSTAPTTAKLPFKLPGLPGQPNITGMTNNTVTLNWEKPTSHGGGPITDAEGNEGQTITLECEVTGTPKPDVEWFKDTKEISRGAKYTITRDGDKCILVINNATPDDVDEYSIKARNKGGSRMCRCNVNVRYGNDITKYKNVSIDVSNQAITLTIRNRDKNTTGRQQERATLKYESIYDYYDIVEEIGQ</sequence>
<dbReference type="GO" id="GO:0045989">
    <property type="term" value="P:positive regulation of striated muscle contraction"/>
    <property type="evidence" value="ECO:0007669"/>
    <property type="project" value="UniProtKB-ARBA"/>
</dbReference>
<dbReference type="InterPro" id="IPR036116">
    <property type="entry name" value="FN3_sf"/>
</dbReference>
<dbReference type="Pfam" id="PF01436">
    <property type="entry name" value="NHL"/>
    <property type="match status" value="3"/>
</dbReference>
<keyword evidence="8" id="KW-0479">Metal-binding</keyword>
<dbReference type="FunFam" id="2.60.40.10:FF:000107">
    <property type="entry name" value="Myosin, light chain kinase a"/>
    <property type="match status" value="1"/>
</dbReference>
<evidence type="ECO:0000256" key="8">
    <source>
        <dbReference type="ARBA" id="ARBA00022723"/>
    </source>
</evidence>
<dbReference type="InterPro" id="IPR001258">
    <property type="entry name" value="NHL_repeat"/>
</dbReference>
<evidence type="ECO:0000256" key="10">
    <source>
        <dbReference type="ARBA" id="ARBA00022777"/>
    </source>
</evidence>
<feature type="domain" description="Fibronectin type-III" evidence="20">
    <location>
        <begin position="627"/>
        <end position="721"/>
    </location>
</feature>
<keyword evidence="9" id="KW-0677">Repeat</keyword>
<feature type="repeat" description="NHL" evidence="17">
    <location>
        <begin position="229"/>
        <end position="265"/>
    </location>
</feature>
<gene>
    <name evidence="21" type="ORF">BJG266_LOCUS24366</name>
    <name evidence="22" type="ORF">QVE165_LOCUS50751</name>
</gene>
<evidence type="ECO:0000313" key="21">
    <source>
        <dbReference type="EMBL" id="CAF1156025.1"/>
    </source>
</evidence>
<keyword evidence="12" id="KW-0460">Magnesium</keyword>
<evidence type="ECO:0000259" key="20">
    <source>
        <dbReference type="PROSITE" id="PS50853"/>
    </source>
</evidence>
<feature type="domain" description="Ig-like" evidence="19">
    <location>
        <begin position="523"/>
        <end position="619"/>
    </location>
</feature>
<dbReference type="SMART" id="SM00409">
    <property type="entry name" value="IG"/>
    <property type="match status" value="4"/>
</dbReference>
<feature type="domain" description="Fibronectin type-III" evidence="20">
    <location>
        <begin position="828"/>
        <end position="924"/>
    </location>
</feature>
<proteinExistence type="predicted"/>
<dbReference type="GO" id="GO:0046872">
    <property type="term" value="F:metal ion binding"/>
    <property type="evidence" value="ECO:0007669"/>
    <property type="project" value="UniProtKB-KW"/>
</dbReference>
<feature type="domain" description="Fibronectin type-III" evidence="20">
    <location>
        <begin position="1120"/>
        <end position="1217"/>
    </location>
</feature>
<evidence type="ECO:0000256" key="12">
    <source>
        <dbReference type="ARBA" id="ARBA00022842"/>
    </source>
</evidence>
<keyword evidence="5" id="KW-0723">Serine/threonine-protein kinase</keyword>
<dbReference type="Pfam" id="PF00041">
    <property type="entry name" value="fn3"/>
    <property type="match status" value="4"/>
</dbReference>
<evidence type="ECO:0000313" key="23">
    <source>
        <dbReference type="Proteomes" id="UP000663832"/>
    </source>
</evidence>
<dbReference type="PANTHER" id="PTHR14340">
    <property type="entry name" value="MICROFIBRIL-ASSOCIATED GLYCOPROTEIN 3"/>
    <property type="match status" value="1"/>
</dbReference>
<keyword evidence="11" id="KW-0106">Calcium</keyword>
<keyword evidence="18" id="KW-0175">Coiled coil</keyword>
<dbReference type="CDD" id="cd00063">
    <property type="entry name" value="FN3"/>
    <property type="match status" value="4"/>
</dbReference>
<dbReference type="InterPro" id="IPR003598">
    <property type="entry name" value="Ig_sub2"/>
</dbReference>
<dbReference type="SUPFAM" id="SSF48726">
    <property type="entry name" value="Immunoglobulin"/>
    <property type="match status" value="4"/>
</dbReference>
<dbReference type="Gene3D" id="2.60.40.10">
    <property type="entry name" value="Immunoglobulins"/>
    <property type="match status" value="9"/>
</dbReference>
<dbReference type="PROSITE" id="PS50853">
    <property type="entry name" value="FN3"/>
    <property type="match status" value="4"/>
</dbReference>
<name>A0A814T4X6_9BILA</name>
<dbReference type="InterPro" id="IPR013098">
    <property type="entry name" value="Ig_I-set"/>
</dbReference>
<evidence type="ECO:0000256" key="9">
    <source>
        <dbReference type="ARBA" id="ARBA00022737"/>
    </source>
</evidence>
<dbReference type="PANTHER" id="PTHR14340:SF9">
    <property type="entry name" value="FIBRONECTIN TYPE-III DOMAIN-CONTAINING PROTEIN"/>
    <property type="match status" value="1"/>
</dbReference>
<dbReference type="FunFam" id="2.60.40.10:FF:000003">
    <property type="entry name" value="Titin isoform E"/>
    <property type="match status" value="2"/>
</dbReference>
<dbReference type="FunFam" id="2.60.40.10:FF:000160">
    <property type="entry name" value="Titin a"/>
    <property type="match status" value="1"/>
</dbReference>
<keyword evidence="13" id="KW-0112">Calmodulin-binding</keyword>
<evidence type="ECO:0000256" key="5">
    <source>
        <dbReference type="ARBA" id="ARBA00022527"/>
    </source>
</evidence>
<protein>
    <recommendedName>
        <fullName evidence="3">non-specific serine/threonine protein kinase</fullName>
        <ecNumber evidence="3">2.7.11.1</ecNumber>
    </recommendedName>
</protein>
<evidence type="ECO:0000256" key="3">
    <source>
        <dbReference type="ARBA" id="ARBA00012513"/>
    </source>
</evidence>